<keyword evidence="1" id="KW-1133">Transmembrane helix</keyword>
<feature type="transmembrane region" description="Helical" evidence="1">
    <location>
        <begin position="62"/>
        <end position="79"/>
    </location>
</feature>
<dbReference type="AlphaFoldDB" id="A0A7Z2S973"/>
<reference evidence="2 3" key="1">
    <citation type="submission" date="2020-01" db="EMBL/GenBank/DDBJ databases">
        <title>Sphingomonas sp. C33 whole genome sequece.</title>
        <authorList>
            <person name="Park C."/>
        </authorList>
    </citation>
    <scope>NUCLEOTIDE SEQUENCE [LARGE SCALE GENOMIC DNA]</scope>
    <source>
        <strain evidence="2 3">C33</strain>
    </source>
</reference>
<gene>
    <name evidence="2" type="ORF">GVO57_05975</name>
</gene>
<sequence>MDFMKLLKSFEELLYEVMVMLVFYPRTLYLTLRHPQRMMDYADTELGDVLSEQYDDTLSPPLFLMICLALSHVIGRAVARGDAGRCRRRCRIRRTCCSSTCSPSACCRC</sequence>
<evidence type="ECO:0000313" key="2">
    <source>
        <dbReference type="EMBL" id="QHL90464.1"/>
    </source>
</evidence>
<dbReference type="Proteomes" id="UP000464468">
    <property type="component" value="Chromosome"/>
</dbReference>
<keyword evidence="1" id="KW-0472">Membrane</keyword>
<evidence type="ECO:0000256" key="1">
    <source>
        <dbReference type="SAM" id="Phobius"/>
    </source>
</evidence>
<evidence type="ECO:0000313" key="3">
    <source>
        <dbReference type="Proteomes" id="UP000464468"/>
    </source>
</evidence>
<keyword evidence="3" id="KW-1185">Reference proteome</keyword>
<proteinExistence type="predicted"/>
<accession>A0A7Z2S973</accession>
<dbReference type="KEGG" id="schy:GVO57_05975"/>
<feature type="transmembrane region" description="Helical" evidence="1">
    <location>
        <begin position="12"/>
        <end position="32"/>
    </location>
</feature>
<organism evidence="2 3">
    <name type="scientific">Sphingomonas changnyeongensis</name>
    <dbReference type="NCBI Taxonomy" id="2698679"/>
    <lineage>
        <taxon>Bacteria</taxon>
        <taxon>Pseudomonadati</taxon>
        <taxon>Pseudomonadota</taxon>
        <taxon>Alphaproteobacteria</taxon>
        <taxon>Sphingomonadales</taxon>
        <taxon>Sphingomonadaceae</taxon>
        <taxon>Sphingomonas</taxon>
    </lineage>
</organism>
<keyword evidence="1" id="KW-0812">Transmembrane</keyword>
<dbReference type="EMBL" id="CP047895">
    <property type="protein sequence ID" value="QHL90464.1"/>
    <property type="molecule type" value="Genomic_DNA"/>
</dbReference>
<name>A0A7Z2S973_9SPHN</name>
<dbReference type="RefSeq" id="WP_160592392.1">
    <property type="nucleotide sequence ID" value="NZ_CP047895.1"/>
</dbReference>
<protein>
    <submittedName>
        <fullName evidence="2">Uncharacterized protein</fullName>
    </submittedName>
</protein>